<dbReference type="EMBL" id="CP043869">
    <property type="protein sequence ID" value="QEQ95253.1"/>
    <property type="molecule type" value="Genomic_DNA"/>
</dbReference>
<protein>
    <submittedName>
        <fullName evidence="4">Imelysin family protein</fullName>
    </submittedName>
</protein>
<dbReference type="AlphaFoldDB" id="A0A5P1R6L1"/>
<evidence type="ECO:0000313" key="5">
    <source>
        <dbReference type="Proteomes" id="UP000324760"/>
    </source>
</evidence>
<dbReference type="Gene3D" id="1.20.1420.20">
    <property type="entry name" value="M75 peptidase, HXXE motif"/>
    <property type="match status" value="1"/>
</dbReference>
<dbReference type="GO" id="GO:0030313">
    <property type="term" value="C:cell envelope"/>
    <property type="evidence" value="ECO:0007669"/>
    <property type="project" value="UniProtKB-SubCell"/>
</dbReference>
<evidence type="ECO:0000256" key="1">
    <source>
        <dbReference type="ARBA" id="ARBA00004196"/>
    </source>
</evidence>
<dbReference type="CDD" id="cd14659">
    <property type="entry name" value="Imelysin-like_IPPA"/>
    <property type="match status" value="1"/>
</dbReference>
<feature type="domain" description="Imelysin-like" evidence="3">
    <location>
        <begin position="45"/>
        <end position="332"/>
    </location>
</feature>
<reference evidence="4 5" key="1">
    <citation type="journal article" date="2019" name="Biochem. Eng. J.">
        <title>Metabolic engineering of the marine bacteria Neptunomonas concharum for the production of acetoin and meso-2,3-butanediol from acetate.</title>
        <authorList>
            <person name="Li W."/>
            <person name="Pu N."/>
            <person name="Liu C.-X."/>
            <person name="Yuan Q.-P."/>
            <person name="Li Z.-J."/>
        </authorList>
    </citation>
    <scope>NUCLEOTIDE SEQUENCE [LARGE SCALE GENOMIC DNA]</scope>
    <source>
        <strain evidence="4 5">JCM17730</strain>
    </source>
</reference>
<evidence type="ECO:0000259" key="3">
    <source>
        <dbReference type="Pfam" id="PF09375"/>
    </source>
</evidence>
<sequence length="356" mass="39414">MIRQGSLIPVLLVFILITLSIGTLHAAPSEQDWHKLNNAVVEQHILPRYEALAKSSAHLAQTVEGYCSQQQTIDAAQSAFIDAFSQWQTIQHIQFGPVTLLMRNHSLQYWPDKKNTGARQLRAVLSGSDTAFNESFFRQASISLKGFPALERVLFDMITPLQPASKPCRLASAIAANIHQLSEGTLSDWQAESQAIKDAGNNDLYESADEAATELMKSLVEPIEVIRDSKILRPLGDKPSKTNWKRSESWRSKRSIANLSINLSTLQHLYSGTQGSSTKALLAIEDATLAESIDRQFSALLNKLQHIPEVENTLVSDNQRAQLIGVASDLKHLHVDLEQAMALLNIQLGFNSRDGD</sequence>
<name>A0A5P1R6L1_9GAMM</name>
<organism evidence="4 5">
    <name type="scientific">Neptunomonas concharum</name>
    <dbReference type="NCBI Taxonomy" id="1031538"/>
    <lineage>
        <taxon>Bacteria</taxon>
        <taxon>Pseudomonadati</taxon>
        <taxon>Pseudomonadota</taxon>
        <taxon>Gammaproteobacteria</taxon>
        <taxon>Oceanospirillales</taxon>
        <taxon>Oceanospirillaceae</taxon>
        <taxon>Neptunomonas</taxon>
    </lineage>
</organism>
<dbReference type="InterPro" id="IPR018976">
    <property type="entry name" value="Imelysin-like"/>
</dbReference>
<evidence type="ECO:0000256" key="2">
    <source>
        <dbReference type="ARBA" id="ARBA00022729"/>
    </source>
</evidence>
<dbReference type="KEGG" id="ncu:F0U83_00220"/>
<evidence type="ECO:0000313" key="4">
    <source>
        <dbReference type="EMBL" id="QEQ95253.1"/>
    </source>
</evidence>
<dbReference type="OrthoDB" id="5729110at2"/>
<dbReference type="RefSeq" id="WP_138985955.1">
    <property type="nucleotide sequence ID" value="NZ_CP043869.1"/>
</dbReference>
<dbReference type="Pfam" id="PF09375">
    <property type="entry name" value="Peptidase_M75"/>
    <property type="match status" value="1"/>
</dbReference>
<keyword evidence="5" id="KW-1185">Reference proteome</keyword>
<comment type="subcellular location">
    <subcellularLocation>
        <location evidence="1">Cell envelope</location>
    </subcellularLocation>
</comment>
<proteinExistence type="predicted"/>
<dbReference type="InterPro" id="IPR034984">
    <property type="entry name" value="Imelysin-like_IPPA"/>
</dbReference>
<gene>
    <name evidence="4" type="ORF">F0U83_00220</name>
</gene>
<dbReference type="InterPro" id="IPR038352">
    <property type="entry name" value="Imelysin_sf"/>
</dbReference>
<dbReference type="Proteomes" id="UP000324760">
    <property type="component" value="Chromosome"/>
</dbReference>
<keyword evidence="2" id="KW-0732">Signal</keyword>
<accession>A0A5P1R6L1</accession>